<name>A0A6N6JIL0_9RHOB</name>
<organism evidence="2 3">
    <name type="scientific">Litoreibacter roseus</name>
    <dbReference type="NCBI Taxonomy" id="2601869"/>
    <lineage>
        <taxon>Bacteria</taxon>
        <taxon>Pseudomonadati</taxon>
        <taxon>Pseudomonadota</taxon>
        <taxon>Alphaproteobacteria</taxon>
        <taxon>Rhodobacterales</taxon>
        <taxon>Roseobacteraceae</taxon>
        <taxon>Litoreibacter</taxon>
    </lineage>
</organism>
<dbReference type="AlphaFoldDB" id="A0A6N6JIL0"/>
<dbReference type="Proteomes" id="UP000436822">
    <property type="component" value="Unassembled WGS sequence"/>
</dbReference>
<gene>
    <name evidence="2" type="ORF">KIN_21060</name>
</gene>
<keyword evidence="1" id="KW-0812">Transmembrane</keyword>
<evidence type="ECO:0000313" key="2">
    <source>
        <dbReference type="EMBL" id="GFE65032.1"/>
    </source>
</evidence>
<dbReference type="EMBL" id="BLJE01000002">
    <property type="protein sequence ID" value="GFE65032.1"/>
    <property type="molecule type" value="Genomic_DNA"/>
</dbReference>
<keyword evidence="1" id="KW-0472">Membrane</keyword>
<evidence type="ECO:0000313" key="3">
    <source>
        <dbReference type="Proteomes" id="UP000436822"/>
    </source>
</evidence>
<evidence type="ECO:0008006" key="4">
    <source>
        <dbReference type="Google" id="ProtNLM"/>
    </source>
</evidence>
<reference evidence="2 3" key="1">
    <citation type="submission" date="2019-12" db="EMBL/GenBank/DDBJ databases">
        <title>Litoreibacter badius sp. nov., a novel bacteriochlorophyll a-containing bacterium in the genus Litoreibacter.</title>
        <authorList>
            <person name="Kanamuro M."/>
            <person name="Takabe Y."/>
            <person name="Mori K."/>
            <person name="Takaichi S."/>
            <person name="Hanada S."/>
        </authorList>
    </citation>
    <scope>NUCLEOTIDE SEQUENCE [LARGE SCALE GENOMIC DNA]</scope>
    <source>
        <strain evidence="2 3">K6</strain>
    </source>
</reference>
<keyword evidence="3" id="KW-1185">Reference proteome</keyword>
<keyword evidence="1" id="KW-1133">Transmembrane helix</keyword>
<sequence length="75" mass="7654">MLSNDLILVIGIVIGVLTIPAIFAAVTGGTAPRIATVSAVISGALVLYAIYNQPGGYAVEELPRIVGSVFGSLLR</sequence>
<feature type="transmembrane region" description="Helical" evidence="1">
    <location>
        <begin position="34"/>
        <end position="51"/>
    </location>
</feature>
<proteinExistence type="predicted"/>
<evidence type="ECO:0000256" key="1">
    <source>
        <dbReference type="SAM" id="Phobius"/>
    </source>
</evidence>
<dbReference type="OrthoDB" id="7875801at2"/>
<comment type="caution">
    <text evidence="2">The sequence shown here is derived from an EMBL/GenBank/DDBJ whole genome shotgun (WGS) entry which is preliminary data.</text>
</comment>
<protein>
    <recommendedName>
        <fullName evidence="4">50S ribosomal protein L35</fullName>
    </recommendedName>
</protein>
<feature type="transmembrane region" description="Helical" evidence="1">
    <location>
        <begin position="6"/>
        <end position="27"/>
    </location>
</feature>
<dbReference type="RefSeq" id="WP_159806643.1">
    <property type="nucleotide sequence ID" value="NZ_BLJE01000002.1"/>
</dbReference>
<accession>A0A6N6JIL0</accession>